<dbReference type="Pfam" id="PF13245">
    <property type="entry name" value="AAA_19"/>
    <property type="match status" value="1"/>
</dbReference>
<dbReference type="Gene3D" id="3.40.91.30">
    <property type="match status" value="1"/>
</dbReference>
<name>A0A366HQS9_9BACT</name>
<keyword evidence="2" id="KW-0067">ATP-binding</keyword>
<evidence type="ECO:0000256" key="1">
    <source>
        <dbReference type="ARBA" id="ARBA00022741"/>
    </source>
</evidence>
<evidence type="ECO:0000256" key="2">
    <source>
        <dbReference type="ARBA" id="ARBA00022840"/>
    </source>
</evidence>
<reference evidence="4 5" key="1">
    <citation type="submission" date="2018-06" db="EMBL/GenBank/DDBJ databases">
        <title>Genomic Encyclopedia of Type Strains, Phase IV (KMG-IV): sequencing the most valuable type-strain genomes for metagenomic binning, comparative biology and taxonomic classification.</title>
        <authorList>
            <person name="Goeker M."/>
        </authorList>
    </citation>
    <scope>NUCLEOTIDE SEQUENCE [LARGE SCALE GENOMIC DNA]</scope>
    <source>
        <strain evidence="4 5">DSM 25532</strain>
    </source>
</reference>
<keyword evidence="1" id="KW-0547">Nucleotide-binding</keyword>
<dbReference type="AlphaFoldDB" id="A0A366HQS9"/>
<protein>
    <submittedName>
        <fullName evidence="4">UvrD-like helicase family protein</fullName>
    </submittedName>
</protein>
<dbReference type="GO" id="GO:0003678">
    <property type="term" value="F:DNA helicase activity"/>
    <property type="evidence" value="ECO:0007669"/>
    <property type="project" value="UniProtKB-ARBA"/>
</dbReference>
<dbReference type="CDD" id="cd17933">
    <property type="entry name" value="DEXSc_RecD-like"/>
    <property type="match status" value="1"/>
</dbReference>
<sequence>MDGWNGRICRKPSSNRYCVGPHSYPGEKIKDKRDLAWEESVAGKCCSKVNGIPPCIYSINAFGPEPLTAYDEPPAFFPSGKRTEWHLPPASVCIWPYDAMYNDEVKESGYVSNDKRLELAKAYFEEVVPDESLVFHYANYSNPLSSEDEKRYIVVGVARIKRLGDIEFYEGTDEATKEKFAGGFVWQRNVVTHYPDQGLRIPYHRYLDKPEVLEKITLVPDNARCFKYASRHVSDDDALTLIERFVEIAAYLRDIGDDTEDWTLRLAWLNSLLAELWKGRGLYPGLARVMDLLGMGEGVTVFRAAAAEGKDKEFCTALFAWLDGKAHEIPGLKMSDPDATRIRRQWKLKSQGERKMLSAILPRFDLPKDQMERILSDERADHCLSGDLQEICDNPYLLVEQFIGEDPDDIISFSRIDHGAFPSPDLGGSFLYDLDDWRRLRAMCVERLRYETKHTFLSCGQLLQDVNHRLELLPDWKRVAFKDTYLDVDRERLEEAIVFRKEGPCEYAYLRRVYEAEREIESRIRKLAGYADIAFKAPVTQKYWKELLFEAGSKLVEKDRGEYEKAVAAQAVVCDQVFRRPVAVVCGAAGTGKTSIIRRILQAVEKAHGADATFLLLAPTGKAADRIRDKTGKGASTIHSFLARRGWLNPNLTLRTSGGQREDKVTTYVIDEASMLDLELTAALFRAINWNTVQRMIIVGDPNQLPPIGRGKVFADVIDWLRENHPQSVGELTVNLRQMENRMTGRGTGILDLASVFVRRPDKSVKDEEESLRAEEMFQRLQDLPFDGALDKDLRAIYWKDANDLMEKLVARIIADMEEDTGTKVDPEAQHKIWIEAAKSEEGPLRPEYHQVLSPYIHEDFGTEAVNLRLQKEARGGRLERVGSMAGITLFDKVMQVRNRGASEPLHAWDFNKRANVACEIFNGELGYVKPHGFDGSKWKWSGFRMKRFSVCFARKEHLAVGYGKELGKTLKNGKERWIKEEPPEENLELAYAISVHKSQGSEFDRVYFILPKQKTALLSPELFYTGLTRASRHCTLLIEEDIAPLLKIRRPESSHLVGINCSLFEFSPAPKGFELLRREGYLEDRKIHKTLAAVMVRSKSEVIIANMLCDREVAFEYEKPLYAPDGSFYLPDFTINWRGERFFWEHLGMLHREEYKRKWQTKKEWYDRHFPGRLVTTLEGGNLSLEAKALIDERFL</sequence>
<feature type="domain" description="UvrD-like helicase C-terminal" evidence="3">
    <location>
        <begin position="990"/>
        <end position="1037"/>
    </location>
</feature>
<dbReference type="Proteomes" id="UP000253426">
    <property type="component" value="Unassembled WGS sequence"/>
</dbReference>
<evidence type="ECO:0000259" key="3">
    <source>
        <dbReference type="Pfam" id="PF13538"/>
    </source>
</evidence>
<gene>
    <name evidence="4" type="ORF">DES53_103207</name>
</gene>
<dbReference type="InterPro" id="IPR027417">
    <property type="entry name" value="P-loop_NTPase"/>
</dbReference>
<dbReference type="Gene3D" id="3.40.50.300">
    <property type="entry name" value="P-loop containing nucleotide triphosphate hydrolases"/>
    <property type="match status" value="2"/>
</dbReference>
<comment type="caution">
    <text evidence="4">The sequence shown here is derived from an EMBL/GenBank/DDBJ whole genome shotgun (WGS) entry which is preliminary data.</text>
</comment>
<keyword evidence="5" id="KW-1185">Reference proteome</keyword>
<dbReference type="EMBL" id="QNRR01000003">
    <property type="protein sequence ID" value="RBP45209.1"/>
    <property type="molecule type" value="Genomic_DNA"/>
</dbReference>
<accession>A0A366HQS9</accession>
<dbReference type="GO" id="GO:0005524">
    <property type="term" value="F:ATP binding"/>
    <property type="evidence" value="ECO:0007669"/>
    <property type="project" value="UniProtKB-KW"/>
</dbReference>
<dbReference type="Pfam" id="PF13538">
    <property type="entry name" value="UvrD_C_2"/>
    <property type="match status" value="1"/>
</dbReference>
<evidence type="ECO:0000313" key="4">
    <source>
        <dbReference type="EMBL" id="RBP45209.1"/>
    </source>
</evidence>
<dbReference type="PANTHER" id="PTHR43788">
    <property type="entry name" value="DNA2/NAM7 HELICASE FAMILY MEMBER"/>
    <property type="match status" value="1"/>
</dbReference>
<dbReference type="CDD" id="cd18809">
    <property type="entry name" value="SF1_C_RecD"/>
    <property type="match status" value="1"/>
</dbReference>
<dbReference type="InterPro" id="IPR050534">
    <property type="entry name" value="Coronavir_polyprotein_1ab"/>
</dbReference>
<proteinExistence type="predicted"/>
<organism evidence="4 5">
    <name type="scientific">Roseimicrobium gellanilyticum</name>
    <dbReference type="NCBI Taxonomy" id="748857"/>
    <lineage>
        <taxon>Bacteria</taxon>
        <taxon>Pseudomonadati</taxon>
        <taxon>Verrucomicrobiota</taxon>
        <taxon>Verrucomicrobiia</taxon>
        <taxon>Verrucomicrobiales</taxon>
        <taxon>Verrucomicrobiaceae</taxon>
        <taxon>Roseimicrobium</taxon>
    </lineage>
</organism>
<dbReference type="PANTHER" id="PTHR43788:SF6">
    <property type="entry name" value="DNA HELICASE B"/>
    <property type="match status" value="1"/>
</dbReference>
<dbReference type="SUPFAM" id="SSF52540">
    <property type="entry name" value="P-loop containing nucleoside triphosphate hydrolases"/>
    <property type="match status" value="1"/>
</dbReference>
<keyword evidence="4" id="KW-0347">Helicase</keyword>
<evidence type="ECO:0000313" key="5">
    <source>
        <dbReference type="Proteomes" id="UP000253426"/>
    </source>
</evidence>
<keyword evidence="4" id="KW-0378">Hydrolase</keyword>
<dbReference type="InterPro" id="IPR027785">
    <property type="entry name" value="UvrD-like_helicase_C"/>
</dbReference>
<dbReference type="Gene3D" id="2.30.30.940">
    <property type="match status" value="1"/>
</dbReference>